<evidence type="ECO:0000259" key="2">
    <source>
        <dbReference type="PROSITE" id="PS50213"/>
    </source>
</evidence>
<dbReference type="Gene3D" id="2.30.180.10">
    <property type="entry name" value="FAS1 domain"/>
    <property type="match status" value="1"/>
</dbReference>
<dbReference type="EMBL" id="SDMP01000016">
    <property type="protein sequence ID" value="RYR04943.1"/>
    <property type="molecule type" value="Genomic_DNA"/>
</dbReference>
<dbReference type="PANTHER" id="PTHR33985:SF29">
    <property type="entry name" value="FAS1 DOMAIN-CONTAINING PROTEIN"/>
    <property type="match status" value="1"/>
</dbReference>
<sequence>MATFLDAQLSKKYRNGTNFTIFAPLDVAFPKAVKRNISDYSAIFGKHVVPRLLTWRDLISLPDNTLLPTLFSNDFSIRVTVSWMVRYVNGVLVSFRTCIVAISSSFMEFVDCLITP</sequence>
<dbReference type="SUPFAM" id="SSF82153">
    <property type="entry name" value="FAS1 domain"/>
    <property type="match status" value="1"/>
</dbReference>
<evidence type="ECO:0000313" key="3">
    <source>
        <dbReference type="EMBL" id="RYR04943.1"/>
    </source>
</evidence>
<dbReference type="InterPro" id="IPR000782">
    <property type="entry name" value="FAS1_domain"/>
</dbReference>
<evidence type="ECO:0000256" key="1">
    <source>
        <dbReference type="ARBA" id="ARBA00007843"/>
    </source>
</evidence>
<dbReference type="AlphaFoldDB" id="A0A444YSP2"/>
<organism evidence="3 4">
    <name type="scientific">Arachis hypogaea</name>
    <name type="common">Peanut</name>
    <dbReference type="NCBI Taxonomy" id="3818"/>
    <lineage>
        <taxon>Eukaryota</taxon>
        <taxon>Viridiplantae</taxon>
        <taxon>Streptophyta</taxon>
        <taxon>Embryophyta</taxon>
        <taxon>Tracheophyta</taxon>
        <taxon>Spermatophyta</taxon>
        <taxon>Magnoliopsida</taxon>
        <taxon>eudicotyledons</taxon>
        <taxon>Gunneridae</taxon>
        <taxon>Pentapetalae</taxon>
        <taxon>rosids</taxon>
        <taxon>fabids</taxon>
        <taxon>Fabales</taxon>
        <taxon>Fabaceae</taxon>
        <taxon>Papilionoideae</taxon>
        <taxon>50 kb inversion clade</taxon>
        <taxon>dalbergioids sensu lato</taxon>
        <taxon>Dalbergieae</taxon>
        <taxon>Pterocarpus clade</taxon>
        <taxon>Arachis</taxon>
    </lineage>
</organism>
<dbReference type="PANTHER" id="PTHR33985">
    <property type="entry name" value="OS02G0491300 PROTEIN-RELATED"/>
    <property type="match status" value="1"/>
</dbReference>
<dbReference type="PROSITE" id="PS50213">
    <property type="entry name" value="FAS1"/>
    <property type="match status" value="1"/>
</dbReference>
<dbReference type="Proteomes" id="UP000289738">
    <property type="component" value="Chromosome B06"/>
</dbReference>
<comment type="similarity">
    <text evidence="1">Belongs to the fasciclin-like AGP family.</text>
</comment>
<dbReference type="InterPro" id="IPR036378">
    <property type="entry name" value="FAS1_dom_sf"/>
</dbReference>
<accession>A0A444YSP2</accession>
<proteinExistence type="inferred from homology"/>
<dbReference type="InterPro" id="IPR052806">
    <property type="entry name" value="Fasciclin-like_AGP"/>
</dbReference>
<keyword evidence="4" id="KW-1185">Reference proteome</keyword>
<name>A0A444YSP2_ARAHY</name>
<feature type="domain" description="FAS1" evidence="2">
    <location>
        <begin position="1"/>
        <end position="114"/>
    </location>
</feature>
<evidence type="ECO:0000313" key="4">
    <source>
        <dbReference type="Proteomes" id="UP000289738"/>
    </source>
</evidence>
<protein>
    <recommendedName>
        <fullName evidence="2">FAS1 domain-containing protein</fullName>
    </recommendedName>
</protein>
<dbReference type="Pfam" id="PF02469">
    <property type="entry name" value="Fasciclin"/>
    <property type="match status" value="1"/>
</dbReference>
<comment type="caution">
    <text evidence="3">The sequence shown here is derived from an EMBL/GenBank/DDBJ whole genome shotgun (WGS) entry which is preliminary data.</text>
</comment>
<gene>
    <name evidence="3" type="ORF">Ahy_B06g084758</name>
</gene>
<reference evidence="3 4" key="1">
    <citation type="submission" date="2019-01" db="EMBL/GenBank/DDBJ databases">
        <title>Sequencing of cultivated peanut Arachis hypogaea provides insights into genome evolution and oil improvement.</title>
        <authorList>
            <person name="Chen X."/>
        </authorList>
    </citation>
    <scope>NUCLEOTIDE SEQUENCE [LARGE SCALE GENOMIC DNA]</scope>
    <source>
        <strain evidence="4">cv. Fuhuasheng</strain>
        <tissue evidence="3">Leaves</tissue>
    </source>
</reference>